<reference evidence="3" key="1">
    <citation type="submission" date="2015-11" db="EMBL/GenBank/DDBJ databases">
        <authorList>
            <person name="Varghese N."/>
        </authorList>
    </citation>
    <scope>NUCLEOTIDE SEQUENCE [LARGE SCALE GENOMIC DNA]</scope>
    <source>
        <strain evidence="3">DSM 45899</strain>
    </source>
</reference>
<protein>
    <submittedName>
        <fullName evidence="2">Uncharacterized protein</fullName>
    </submittedName>
</protein>
<keyword evidence="3" id="KW-1185">Reference proteome</keyword>
<gene>
    <name evidence="2" type="ORF">Ga0074812_10359</name>
</gene>
<proteinExistence type="predicted"/>
<dbReference type="AlphaFoldDB" id="A0A0S4QH38"/>
<accession>A0A0S4QH38</accession>
<sequence>MLVAPGVPSRPPGATSIGRTSAALRPPRRTGRRAEPAAAQNRLPDRHTDRTEQNA</sequence>
<feature type="region of interest" description="Disordered" evidence="1">
    <location>
        <begin position="1"/>
        <end position="55"/>
    </location>
</feature>
<organism evidence="2 3">
    <name type="scientific">Parafrankia irregularis</name>
    <dbReference type="NCBI Taxonomy" id="795642"/>
    <lineage>
        <taxon>Bacteria</taxon>
        <taxon>Bacillati</taxon>
        <taxon>Actinomycetota</taxon>
        <taxon>Actinomycetes</taxon>
        <taxon>Frankiales</taxon>
        <taxon>Frankiaceae</taxon>
        <taxon>Parafrankia</taxon>
    </lineage>
</organism>
<evidence type="ECO:0000313" key="2">
    <source>
        <dbReference type="EMBL" id="CUU54569.1"/>
    </source>
</evidence>
<name>A0A0S4QH38_9ACTN</name>
<evidence type="ECO:0000313" key="3">
    <source>
        <dbReference type="Proteomes" id="UP000198802"/>
    </source>
</evidence>
<dbReference type="EMBL" id="FAOZ01000003">
    <property type="protein sequence ID" value="CUU54569.1"/>
    <property type="molecule type" value="Genomic_DNA"/>
</dbReference>
<evidence type="ECO:0000256" key="1">
    <source>
        <dbReference type="SAM" id="MobiDB-lite"/>
    </source>
</evidence>
<feature type="compositionally biased region" description="Basic and acidic residues" evidence="1">
    <location>
        <begin position="43"/>
        <end position="55"/>
    </location>
</feature>
<dbReference type="Proteomes" id="UP000198802">
    <property type="component" value="Unassembled WGS sequence"/>
</dbReference>